<evidence type="ECO:0000313" key="2">
    <source>
        <dbReference type="Proteomes" id="UP000653343"/>
    </source>
</evidence>
<keyword evidence="2" id="KW-1185">Reference proteome</keyword>
<evidence type="ECO:0008006" key="3">
    <source>
        <dbReference type="Google" id="ProtNLM"/>
    </source>
</evidence>
<reference evidence="2" key="1">
    <citation type="journal article" date="2019" name="Int. J. Syst. Evol. Microbiol.">
        <title>The Global Catalogue of Microorganisms (GCM) 10K type strain sequencing project: providing services to taxonomists for standard genome sequencing and annotation.</title>
        <authorList>
            <consortium name="The Broad Institute Genomics Platform"/>
            <consortium name="The Broad Institute Genome Sequencing Center for Infectious Disease"/>
            <person name="Wu L."/>
            <person name="Ma J."/>
        </authorList>
    </citation>
    <scope>NUCLEOTIDE SEQUENCE [LARGE SCALE GENOMIC DNA]</scope>
    <source>
        <strain evidence="2">KCTC 23917</strain>
    </source>
</reference>
<protein>
    <recommendedName>
        <fullName evidence="3">Solute-binding protein family 3/N-terminal domain-containing protein</fullName>
    </recommendedName>
</protein>
<proteinExistence type="predicted"/>
<dbReference type="SUPFAM" id="SSF53850">
    <property type="entry name" value="Periplasmic binding protein-like II"/>
    <property type="match status" value="1"/>
</dbReference>
<evidence type="ECO:0000313" key="1">
    <source>
        <dbReference type="EMBL" id="GGX49736.1"/>
    </source>
</evidence>
<accession>A0ABQ2Y0W4</accession>
<comment type="caution">
    <text evidence="1">The sequence shown here is derived from an EMBL/GenBank/DDBJ whole genome shotgun (WGS) entry which is preliminary data.</text>
</comment>
<gene>
    <name evidence="1" type="ORF">GCM10010946_30590</name>
</gene>
<name>A0ABQ2Y0W4_9BURK</name>
<organism evidence="1 2">
    <name type="scientific">Undibacterium squillarum</name>
    <dbReference type="NCBI Taxonomy" id="1131567"/>
    <lineage>
        <taxon>Bacteria</taxon>
        <taxon>Pseudomonadati</taxon>
        <taxon>Pseudomonadota</taxon>
        <taxon>Betaproteobacteria</taxon>
        <taxon>Burkholderiales</taxon>
        <taxon>Oxalobacteraceae</taxon>
        <taxon>Undibacterium</taxon>
    </lineage>
</organism>
<dbReference type="Proteomes" id="UP000653343">
    <property type="component" value="Unassembled WGS sequence"/>
</dbReference>
<dbReference type="EMBL" id="BMYU01000008">
    <property type="protein sequence ID" value="GGX49736.1"/>
    <property type="molecule type" value="Genomic_DNA"/>
</dbReference>
<dbReference type="Gene3D" id="3.40.190.10">
    <property type="entry name" value="Periplasmic binding protein-like II"/>
    <property type="match status" value="2"/>
</dbReference>
<sequence length="232" mass="25836">MVLCIEDQAASPFTYPNKDGTMQVLLKMAAKQSGVNLTFKVQAWKRCISDVQSDALSGLVNAGYTPFHASYAAFPMKPNGQPNPAQALAKMDVMVYRMKGSKVGWDGQSFSNLSKPVLMPSGFATISDRLKDLKVDFDETTKEPLRNLYKMIAGQGDAVLGFADEMQALVQGRKEIQEKVELVPQKFMTADYYAPVSKKYYSDNKEMVNAFWDAVGKIKVSKEYQDAIKDIK</sequence>